<feature type="region of interest" description="Disordered" evidence="2">
    <location>
        <begin position="568"/>
        <end position="587"/>
    </location>
</feature>
<dbReference type="InterPro" id="IPR044053">
    <property type="entry name" value="AsaB-like"/>
</dbReference>
<organism evidence="3 4">
    <name type="scientific">Colletotrichum lupini</name>
    <dbReference type="NCBI Taxonomy" id="145971"/>
    <lineage>
        <taxon>Eukaryota</taxon>
        <taxon>Fungi</taxon>
        <taxon>Dikarya</taxon>
        <taxon>Ascomycota</taxon>
        <taxon>Pezizomycotina</taxon>
        <taxon>Sordariomycetes</taxon>
        <taxon>Hypocreomycetidae</taxon>
        <taxon>Glomerellales</taxon>
        <taxon>Glomerellaceae</taxon>
        <taxon>Colletotrichum</taxon>
        <taxon>Colletotrichum acutatum species complex</taxon>
    </lineage>
</organism>
<comment type="similarity">
    <text evidence="1">Belongs to the asaB hydroxylase/desaturase family.</text>
</comment>
<feature type="region of interest" description="Disordered" evidence="2">
    <location>
        <begin position="1"/>
        <end position="64"/>
    </location>
</feature>
<dbReference type="Proteomes" id="UP000830671">
    <property type="component" value="Chromosome 8"/>
</dbReference>
<accession>A0A9Q8WPB8</accession>
<feature type="region of interest" description="Disordered" evidence="2">
    <location>
        <begin position="702"/>
        <end position="729"/>
    </location>
</feature>
<dbReference type="KEGG" id="clup:CLUP02_15536"/>
<dbReference type="PANTHER" id="PTHR34598:SF3">
    <property type="entry name" value="OXIDOREDUCTASE AN1597"/>
    <property type="match status" value="1"/>
</dbReference>
<feature type="compositionally biased region" description="Polar residues" evidence="2">
    <location>
        <begin position="568"/>
        <end position="579"/>
    </location>
</feature>
<keyword evidence="4" id="KW-1185">Reference proteome</keyword>
<evidence type="ECO:0000313" key="4">
    <source>
        <dbReference type="Proteomes" id="UP000830671"/>
    </source>
</evidence>
<name>A0A9Q8WPB8_9PEZI</name>
<sequence>MFQELFRREAKPKKRDRTGIEGRSSKWPPGKPRIRSNPDSNSSTRASHGPWRGPLPGNPTTWDLDRPLEIQRAKPKLSQWGCRIHLTGCSFLIRRYTWGTVHRGVAEKGEGGAPSSRPSSLCRAAGCQGLRSQISIILVHICTYSSTLQTIHSGTNRVSEPISSIETPLPDTAQIKSTEAERPERRAVVTIINYYDDPGDGTPPTPIVYRVNSSKYSCLLFNSSQKVTNERKMTPRTVTVTDIRGEEDKYTLDTHGFQYVRHTSVETDFTDEERVKGVYYPEMEKLYKEITGASRVVIFNHQIRRGPANWHSLGERNTEHRGPLHKAHVDQSYDGAVMMARHHLGADEADRLLDKEKRRFQIINIWRPIATVRRDPLAVADGTTVAEEDLVPGAIIYPRHRAETWTIKPNPAHRWYFLDGQKPDEALFIKCFDSDTSVVRRAAHCAFRDPEMDEMESGMMDGCLVMVVLPWSLKRDMEGAIQTLKLCLFKTRRLTVARAHGQIHVGRQDLDKLCASVSVTDLLRINNYIKETMLLLVQTHYPLRKVHSHDSNMLHRVVSKFKATLNPTPNSKFTTSDPQKSPIDSGPPSPWYTINGRVFPRNNGSTICRYCDVTAVVRQRCRNAKIQVSTLPLGTSPDQCKLATGGSQWRHDKDKPEFGTCAMLYFGPMHRTGLSRCGFRRDGQLGLIDKIRRINLIRDAPPLKQETNDGVPLTNSNRPNGRDLPSHQMLPIPKDVVREEGEIGV</sequence>
<dbReference type="RefSeq" id="XP_049151606.1">
    <property type="nucleotide sequence ID" value="XM_049294460.1"/>
</dbReference>
<feature type="compositionally biased region" description="Polar residues" evidence="2">
    <location>
        <begin position="37"/>
        <end position="46"/>
    </location>
</feature>
<dbReference type="AlphaFoldDB" id="A0A9Q8WPB8"/>
<dbReference type="PANTHER" id="PTHR34598">
    <property type="entry name" value="BLL6449 PROTEIN"/>
    <property type="match status" value="1"/>
</dbReference>
<dbReference type="NCBIfam" id="NF041278">
    <property type="entry name" value="CmcJ_NvfI_EfuI"/>
    <property type="match status" value="1"/>
</dbReference>
<dbReference type="GeneID" id="73349470"/>
<gene>
    <name evidence="3" type="ORF">CLUP02_15536</name>
</gene>
<dbReference type="GO" id="GO:0016491">
    <property type="term" value="F:oxidoreductase activity"/>
    <property type="evidence" value="ECO:0007669"/>
    <property type="project" value="InterPro"/>
</dbReference>
<dbReference type="EMBL" id="CP019480">
    <property type="protein sequence ID" value="UQC90005.1"/>
    <property type="molecule type" value="Genomic_DNA"/>
</dbReference>
<evidence type="ECO:0000256" key="1">
    <source>
        <dbReference type="ARBA" id="ARBA00023604"/>
    </source>
</evidence>
<proteinExistence type="inferred from homology"/>
<protein>
    <submittedName>
        <fullName evidence="3">Uncharacterized protein</fullName>
    </submittedName>
</protein>
<evidence type="ECO:0000256" key="2">
    <source>
        <dbReference type="SAM" id="MobiDB-lite"/>
    </source>
</evidence>
<reference evidence="3" key="1">
    <citation type="journal article" date="2021" name="Mol. Plant Microbe Interact.">
        <title>Complete Genome Sequence of the Plant-Pathogenic Fungus Colletotrichum lupini.</title>
        <authorList>
            <person name="Baroncelli R."/>
            <person name="Pensec F."/>
            <person name="Da Lio D."/>
            <person name="Boufleur T."/>
            <person name="Vicente I."/>
            <person name="Sarrocco S."/>
            <person name="Picot A."/>
            <person name="Baraldi E."/>
            <person name="Sukno S."/>
            <person name="Thon M."/>
            <person name="Le Floch G."/>
        </authorList>
    </citation>
    <scope>NUCLEOTIDE SEQUENCE</scope>
    <source>
        <strain evidence="3">IMI 504893</strain>
    </source>
</reference>
<evidence type="ECO:0000313" key="3">
    <source>
        <dbReference type="EMBL" id="UQC90005.1"/>
    </source>
</evidence>